<accession>A0A6J7RVG4</accession>
<protein>
    <submittedName>
        <fullName evidence="3">Unannotated protein</fullName>
    </submittedName>
</protein>
<evidence type="ECO:0000256" key="1">
    <source>
        <dbReference type="SAM" id="MobiDB-lite"/>
    </source>
</evidence>
<evidence type="ECO:0000313" key="3">
    <source>
        <dbReference type="EMBL" id="CAB5032696.1"/>
    </source>
</evidence>
<gene>
    <name evidence="2" type="ORF">UFOPK3914_02121</name>
    <name evidence="3" type="ORF">UFOPK4173_00805</name>
</gene>
<feature type="compositionally biased region" description="Polar residues" evidence="1">
    <location>
        <begin position="60"/>
        <end position="71"/>
    </location>
</feature>
<name>A0A6J7RVG4_9ZZZZ</name>
<evidence type="ECO:0000313" key="2">
    <source>
        <dbReference type="EMBL" id="CAB5000660.1"/>
    </source>
</evidence>
<feature type="region of interest" description="Disordered" evidence="1">
    <location>
        <begin position="38"/>
        <end position="78"/>
    </location>
</feature>
<dbReference type="AlphaFoldDB" id="A0A6J7RVG4"/>
<organism evidence="3">
    <name type="scientific">freshwater metagenome</name>
    <dbReference type="NCBI Taxonomy" id="449393"/>
    <lineage>
        <taxon>unclassified sequences</taxon>
        <taxon>metagenomes</taxon>
        <taxon>ecological metagenomes</taxon>
    </lineage>
</organism>
<dbReference type="EMBL" id="CAFBPW010000076">
    <property type="protein sequence ID" value="CAB5032696.1"/>
    <property type="molecule type" value="Genomic_DNA"/>
</dbReference>
<sequence>MWPVPAGQRMLGAKFVFKAIAKRAGENIDGERGVVYLGNPGESAHVEQDSSENGHGGAQNSGAATCGSDRQTPLVANG</sequence>
<proteinExistence type="predicted"/>
<reference evidence="3" key="1">
    <citation type="submission" date="2020-05" db="EMBL/GenBank/DDBJ databases">
        <authorList>
            <person name="Chiriac C."/>
            <person name="Salcher M."/>
            <person name="Ghai R."/>
            <person name="Kavagutti S V."/>
        </authorList>
    </citation>
    <scope>NUCLEOTIDE SEQUENCE</scope>
</reference>
<dbReference type="EMBL" id="CAFBOG010000304">
    <property type="protein sequence ID" value="CAB5000660.1"/>
    <property type="molecule type" value="Genomic_DNA"/>
</dbReference>